<evidence type="ECO:0000256" key="1">
    <source>
        <dbReference type="SAM" id="Phobius"/>
    </source>
</evidence>
<gene>
    <name evidence="2" type="ORF">IG193_08455</name>
</gene>
<evidence type="ECO:0000313" key="3">
    <source>
        <dbReference type="Proteomes" id="UP000594121"/>
    </source>
</evidence>
<reference evidence="2 3" key="1">
    <citation type="submission" date="2020-10" db="EMBL/GenBank/DDBJ databases">
        <title>Thermofilum lucidum 3507LT sp. nov. a novel member of Thermofilaceae family isolated from Chile hot spring, and proposal of description order Thermofilales.</title>
        <authorList>
            <person name="Zayulina K.S."/>
            <person name="Elcheninov A.G."/>
            <person name="Toshchakov S.V."/>
            <person name="Kublanov I.V."/>
        </authorList>
    </citation>
    <scope>NUCLEOTIDE SEQUENCE [LARGE SCALE GENOMIC DNA]</scope>
    <source>
        <strain evidence="2 3">3507LT</strain>
    </source>
</reference>
<dbReference type="Gene3D" id="3.90.20.10">
    <property type="match status" value="1"/>
</dbReference>
<keyword evidence="1" id="KW-1133">Transmembrane helix</keyword>
<keyword evidence="3" id="KW-1185">Reference proteome</keyword>
<dbReference type="InParanoid" id="A0A7L9FIZ9"/>
<organism evidence="2 3">
    <name type="scientific">Infirmifilum lucidum</name>
    <dbReference type="NCBI Taxonomy" id="2776706"/>
    <lineage>
        <taxon>Archaea</taxon>
        <taxon>Thermoproteota</taxon>
        <taxon>Thermoprotei</taxon>
        <taxon>Thermofilales</taxon>
        <taxon>Thermofilaceae</taxon>
        <taxon>Infirmifilum</taxon>
    </lineage>
</organism>
<dbReference type="KEGG" id="thel:IG193_08455"/>
<name>A0A7L9FIZ9_9CREN</name>
<dbReference type="RefSeq" id="WP_192818737.1">
    <property type="nucleotide sequence ID" value="NZ_CP062310.1"/>
</dbReference>
<evidence type="ECO:0000313" key="2">
    <source>
        <dbReference type="EMBL" id="QOJ78765.1"/>
    </source>
</evidence>
<keyword evidence="1" id="KW-0472">Membrane</keyword>
<feature type="transmembrane region" description="Helical" evidence="1">
    <location>
        <begin position="6"/>
        <end position="27"/>
    </location>
</feature>
<keyword evidence="1" id="KW-0812">Transmembrane</keyword>
<accession>A0A7L9FIZ9</accession>
<dbReference type="AlphaFoldDB" id="A0A7L9FIZ9"/>
<protein>
    <submittedName>
        <fullName evidence="2">Uncharacterized protein</fullName>
    </submittedName>
</protein>
<dbReference type="Proteomes" id="UP000594121">
    <property type="component" value="Chromosome"/>
</dbReference>
<dbReference type="EMBL" id="CP062310">
    <property type="protein sequence ID" value="QOJ78765.1"/>
    <property type="molecule type" value="Genomic_DNA"/>
</dbReference>
<sequence>MELEFLIGLLSVVATVVTSTVSLAYWLGRKFSEIDARFREVDSKFERLASEFDSRFKEVDSRLESIERKIGSLSKASSEAYRTVVDFLALKGLLERSEAEYLVKRVEGMFALLPRANPLTEEELKFVKEFLARASRNVDEVTVDEAEKAYEIGVRLFADDGDWRGYMLAMAAAYVRGYLVSREVRRKKEKTPEQRT</sequence>
<dbReference type="GeneID" id="59149921"/>
<proteinExistence type="predicted"/>